<feature type="compositionally biased region" description="Gly residues" evidence="1">
    <location>
        <begin position="245"/>
        <end position="265"/>
    </location>
</feature>
<dbReference type="PANTHER" id="PTHR38731">
    <property type="entry name" value="LIPL45-RELATED LIPOPROTEIN-RELATED"/>
    <property type="match status" value="1"/>
</dbReference>
<accession>A0A1S7LL63</accession>
<gene>
    <name evidence="4" type="ORF">MAGMO_3239</name>
</gene>
<dbReference type="AlphaFoldDB" id="A0A1S7LL63"/>
<dbReference type="InterPro" id="IPR006860">
    <property type="entry name" value="FecR"/>
</dbReference>
<evidence type="ECO:0000256" key="2">
    <source>
        <dbReference type="SAM" id="SignalP"/>
    </source>
</evidence>
<feature type="signal peptide" evidence="2">
    <location>
        <begin position="1"/>
        <end position="16"/>
    </location>
</feature>
<reference evidence="4" key="1">
    <citation type="submission" date="2015-04" db="EMBL/GenBank/DDBJ databases">
        <authorList>
            <person name="Syromyatnikov M.Y."/>
            <person name="Popov V.N."/>
        </authorList>
    </citation>
    <scope>NUCLEOTIDE SEQUENCE</scope>
    <source>
        <strain evidence="4">MO-1</strain>
    </source>
</reference>
<dbReference type="Gene3D" id="2.60.120.1440">
    <property type="match status" value="1"/>
</dbReference>
<sequence length="265" mass="27527">MLGFSLLMAYSPAASAAQEAARILAARGEVVATTAGAGADKPQRPLQRGSGVFSGEQVITGPQGRAQLRFSDGMLLTLDSKTRFAINDYLYRKDRAKDRAFLQLEQGSLHLLTGSIPKSRQEGFKLETTLAILGVRGTDFSAHLGKQLQVSVRSGLVSVTNQAGSLLLKAGQSATVVGANIIPRLANAPLMPGSIREFSNQVDLFRNSVKDKQDDLTESASGRISSPDDVKDLDPEILKLFGPGIYPGGGGSSGGGGGGGKGGGG</sequence>
<proteinExistence type="predicted"/>
<evidence type="ECO:0000256" key="1">
    <source>
        <dbReference type="SAM" id="MobiDB-lite"/>
    </source>
</evidence>
<evidence type="ECO:0000259" key="3">
    <source>
        <dbReference type="Pfam" id="PF04773"/>
    </source>
</evidence>
<organism evidence="4">
    <name type="scientific">Magnetococcus massalia (strain MO-1)</name>
    <dbReference type="NCBI Taxonomy" id="451514"/>
    <lineage>
        <taxon>Bacteria</taxon>
        <taxon>Pseudomonadati</taxon>
        <taxon>Pseudomonadota</taxon>
        <taxon>Magnetococcia</taxon>
        <taxon>Magnetococcales</taxon>
        <taxon>Magnetococcaceae</taxon>
        <taxon>Magnetococcus</taxon>
    </lineage>
</organism>
<keyword evidence="2" id="KW-0732">Signal</keyword>
<feature type="chain" id="PRO_5013204407" description="FecR protein domain-containing protein" evidence="2">
    <location>
        <begin position="17"/>
        <end position="265"/>
    </location>
</feature>
<evidence type="ECO:0000313" key="4">
    <source>
        <dbReference type="EMBL" id="CRH07378.1"/>
    </source>
</evidence>
<dbReference type="Pfam" id="PF04773">
    <property type="entry name" value="FecR"/>
    <property type="match status" value="1"/>
</dbReference>
<feature type="domain" description="FecR protein" evidence="3">
    <location>
        <begin position="57"/>
        <end position="157"/>
    </location>
</feature>
<protein>
    <recommendedName>
        <fullName evidence="3">FecR protein domain-containing protein</fullName>
    </recommendedName>
</protein>
<name>A0A1S7LL63_MAGMO</name>
<dbReference type="EMBL" id="LO017727">
    <property type="protein sequence ID" value="CRH07378.1"/>
    <property type="molecule type" value="Genomic_DNA"/>
</dbReference>
<dbReference type="PANTHER" id="PTHR38731:SF1">
    <property type="entry name" value="FECR PROTEIN DOMAIN-CONTAINING PROTEIN"/>
    <property type="match status" value="1"/>
</dbReference>
<feature type="region of interest" description="Disordered" evidence="1">
    <location>
        <begin position="243"/>
        <end position="265"/>
    </location>
</feature>